<name>A0A0F9EG19_9ZZZZ</name>
<dbReference type="AlphaFoldDB" id="A0A0F9EG19"/>
<organism evidence="1">
    <name type="scientific">marine sediment metagenome</name>
    <dbReference type="NCBI Taxonomy" id="412755"/>
    <lineage>
        <taxon>unclassified sequences</taxon>
        <taxon>metagenomes</taxon>
        <taxon>ecological metagenomes</taxon>
    </lineage>
</organism>
<gene>
    <name evidence="1" type="ORF">LCGC14_2157180</name>
</gene>
<dbReference type="EMBL" id="LAZR01027606">
    <property type="protein sequence ID" value="KKL65216.1"/>
    <property type="molecule type" value="Genomic_DNA"/>
</dbReference>
<reference evidence="1" key="1">
    <citation type="journal article" date="2015" name="Nature">
        <title>Complex archaea that bridge the gap between prokaryotes and eukaryotes.</title>
        <authorList>
            <person name="Spang A."/>
            <person name="Saw J.H."/>
            <person name="Jorgensen S.L."/>
            <person name="Zaremba-Niedzwiedzka K."/>
            <person name="Martijn J."/>
            <person name="Lind A.E."/>
            <person name="van Eijk R."/>
            <person name="Schleper C."/>
            <person name="Guy L."/>
            <person name="Ettema T.J."/>
        </authorList>
    </citation>
    <scope>NUCLEOTIDE SEQUENCE</scope>
</reference>
<proteinExistence type="predicted"/>
<comment type="caution">
    <text evidence="1">The sequence shown here is derived from an EMBL/GenBank/DDBJ whole genome shotgun (WGS) entry which is preliminary data.</text>
</comment>
<protein>
    <submittedName>
        <fullName evidence="1">Uncharacterized protein</fullName>
    </submittedName>
</protein>
<accession>A0A0F9EG19</accession>
<sequence length="170" mass="20377">MKHGRVIRIRTLSLRKIRTNLRKLFLAAIDDNYNSLVDQGYLQSSEENYLGVERIDKKIRSTFDTAYFSICKCCDCKSVEKDAVFWNNEINYQFWYPPLSEAEIAEKNTLSFWICPECYKERMERIEKNIEEKIYSFHQHYFVASLAELGIDKVEDFDKMVEEENKYFDE</sequence>
<evidence type="ECO:0000313" key="1">
    <source>
        <dbReference type="EMBL" id="KKL65216.1"/>
    </source>
</evidence>